<evidence type="ECO:0000256" key="10">
    <source>
        <dbReference type="ARBA" id="ARBA00023128"/>
    </source>
</evidence>
<dbReference type="InterPro" id="IPR009866">
    <property type="entry name" value="NADH_UbQ_OxRdtase_NDUFB4_su"/>
</dbReference>
<evidence type="ECO:0000256" key="11">
    <source>
        <dbReference type="ARBA" id="ARBA00023136"/>
    </source>
</evidence>
<sequence>MAGGGHNSLAFDPALVKYNQMQVERYRHFKWTPRTAWLSILFAVAIPSSLYYVANKTDGKYELRGKRRGDTMKEF</sequence>
<keyword evidence="10" id="KW-0496">Mitochondrion</keyword>
<keyword evidence="11 14" id="KW-0472">Membrane</keyword>
<keyword evidence="7" id="KW-0999">Mitochondrion inner membrane</keyword>
<dbReference type="Pfam" id="PF07225">
    <property type="entry name" value="NDUF_B4"/>
    <property type="match status" value="1"/>
</dbReference>
<evidence type="ECO:0000256" key="14">
    <source>
        <dbReference type="SAM" id="Phobius"/>
    </source>
</evidence>
<organism evidence="15 16">
    <name type="scientific">Aureobasidium melanogenum (strain CBS 110374)</name>
    <name type="common">Aureobasidium pullulans var. melanogenum</name>
    <dbReference type="NCBI Taxonomy" id="1043003"/>
    <lineage>
        <taxon>Eukaryota</taxon>
        <taxon>Fungi</taxon>
        <taxon>Dikarya</taxon>
        <taxon>Ascomycota</taxon>
        <taxon>Pezizomycotina</taxon>
        <taxon>Dothideomycetes</taxon>
        <taxon>Dothideomycetidae</taxon>
        <taxon>Dothideales</taxon>
        <taxon>Saccotheciaceae</taxon>
        <taxon>Aureobasidium</taxon>
    </lineage>
</organism>
<evidence type="ECO:0000256" key="3">
    <source>
        <dbReference type="ARBA" id="ARBA00018681"/>
    </source>
</evidence>
<dbReference type="GO" id="GO:0005743">
    <property type="term" value="C:mitochondrial inner membrane"/>
    <property type="evidence" value="ECO:0007669"/>
    <property type="project" value="UniProtKB-SubCell"/>
</dbReference>
<keyword evidence="6 14" id="KW-0812">Transmembrane</keyword>
<proteinExistence type="inferred from homology"/>
<dbReference type="AlphaFoldDB" id="A0A074VYH8"/>
<dbReference type="STRING" id="1043003.A0A074VYH8"/>
<evidence type="ECO:0000256" key="2">
    <source>
        <dbReference type="ARBA" id="ARBA00007260"/>
    </source>
</evidence>
<dbReference type="HOGENOM" id="CLU_183941_2_0_1"/>
<evidence type="ECO:0000256" key="7">
    <source>
        <dbReference type="ARBA" id="ARBA00022792"/>
    </source>
</evidence>
<evidence type="ECO:0000256" key="6">
    <source>
        <dbReference type="ARBA" id="ARBA00022692"/>
    </source>
</evidence>
<comment type="subcellular location">
    <subcellularLocation>
        <location evidence="1">Mitochondrion inner membrane</location>
        <topology evidence="1">Single-pass membrane protein</topology>
    </subcellularLocation>
</comment>
<evidence type="ECO:0000313" key="16">
    <source>
        <dbReference type="Proteomes" id="UP000030672"/>
    </source>
</evidence>
<dbReference type="PANTHER" id="PTHR39476">
    <property type="entry name" value="NADH:UBIQUINONE OXIDOREDUCTASE 6.6KD SUBUNIT"/>
    <property type="match status" value="1"/>
</dbReference>
<evidence type="ECO:0000313" key="15">
    <source>
        <dbReference type="EMBL" id="KEQ64329.1"/>
    </source>
</evidence>
<name>A0A074VYH8_AURM1</name>
<gene>
    <name evidence="15" type="ORF">M437DRAFT_44588</name>
</gene>
<keyword evidence="4" id="KW-0813">Transport</keyword>
<dbReference type="GeneID" id="63914303"/>
<keyword evidence="16" id="KW-1185">Reference proteome</keyword>
<evidence type="ECO:0000256" key="1">
    <source>
        <dbReference type="ARBA" id="ARBA00004434"/>
    </source>
</evidence>
<evidence type="ECO:0000256" key="9">
    <source>
        <dbReference type="ARBA" id="ARBA00022989"/>
    </source>
</evidence>
<dbReference type="EMBL" id="KL584829">
    <property type="protein sequence ID" value="KEQ64329.1"/>
    <property type="molecule type" value="Genomic_DNA"/>
</dbReference>
<dbReference type="RefSeq" id="XP_040881352.1">
    <property type="nucleotide sequence ID" value="XM_041020930.1"/>
</dbReference>
<evidence type="ECO:0000256" key="5">
    <source>
        <dbReference type="ARBA" id="ARBA00022660"/>
    </source>
</evidence>
<protein>
    <recommendedName>
        <fullName evidence="3">NADH dehydrogenase [ubiquinone] 1 beta subcomplex subunit 4</fullName>
    </recommendedName>
    <alternativeName>
        <fullName evidence="12">Complex I-B15</fullName>
    </alternativeName>
    <alternativeName>
        <fullName evidence="13">NADH-ubiquinone oxidoreductase B15 subunit</fullName>
    </alternativeName>
</protein>
<keyword evidence="8" id="KW-0249">Electron transport</keyword>
<feature type="transmembrane region" description="Helical" evidence="14">
    <location>
        <begin position="36"/>
        <end position="54"/>
    </location>
</feature>
<keyword evidence="5" id="KW-0679">Respiratory chain</keyword>
<evidence type="ECO:0000256" key="8">
    <source>
        <dbReference type="ARBA" id="ARBA00022982"/>
    </source>
</evidence>
<comment type="similarity">
    <text evidence="2">Belongs to the complex I NDUFB4 subunit family.</text>
</comment>
<evidence type="ECO:0000256" key="4">
    <source>
        <dbReference type="ARBA" id="ARBA00022448"/>
    </source>
</evidence>
<dbReference type="Proteomes" id="UP000030672">
    <property type="component" value="Unassembled WGS sequence"/>
</dbReference>
<evidence type="ECO:0000256" key="12">
    <source>
        <dbReference type="ARBA" id="ARBA00030212"/>
    </source>
</evidence>
<accession>A0A074VYH8</accession>
<reference evidence="15 16" key="1">
    <citation type="journal article" date="2014" name="BMC Genomics">
        <title>Genome sequencing of four Aureobasidium pullulans varieties: biotechnological potential, stress tolerance, and description of new species.</title>
        <authorList>
            <person name="Gostin Ar C."/>
            <person name="Ohm R.A."/>
            <person name="Kogej T."/>
            <person name="Sonjak S."/>
            <person name="Turk M."/>
            <person name="Zajc J."/>
            <person name="Zalar P."/>
            <person name="Grube M."/>
            <person name="Sun H."/>
            <person name="Han J."/>
            <person name="Sharma A."/>
            <person name="Chiniquy J."/>
            <person name="Ngan C.Y."/>
            <person name="Lipzen A."/>
            <person name="Barry K."/>
            <person name="Grigoriev I.V."/>
            <person name="Gunde-Cimerman N."/>
        </authorList>
    </citation>
    <scope>NUCLEOTIDE SEQUENCE [LARGE SCALE GENOMIC DNA]</scope>
    <source>
        <strain evidence="15 16">CBS 110374</strain>
    </source>
</reference>
<keyword evidence="9 14" id="KW-1133">Transmembrane helix</keyword>
<evidence type="ECO:0000256" key="13">
    <source>
        <dbReference type="ARBA" id="ARBA00030987"/>
    </source>
</evidence>
<dbReference type="PANTHER" id="PTHR39476:SF1">
    <property type="entry name" value="NADH DEHYDROGENASE [UBIQUINONE] 1 BETA SUBCOMPLEX SUBUNIT 4"/>
    <property type="match status" value="1"/>
</dbReference>